<dbReference type="Gene3D" id="3.40.50.720">
    <property type="entry name" value="NAD(P)-binding Rossmann-like Domain"/>
    <property type="match status" value="1"/>
</dbReference>
<dbReference type="EMBL" id="UINC01017567">
    <property type="protein sequence ID" value="SVA72976.1"/>
    <property type="molecule type" value="Genomic_DNA"/>
</dbReference>
<reference evidence="5" key="1">
    <citation type="submission" date="2018-05" db="EMBL/GenBank/DDBJ databases">
        <authorList>
            <person name="Lanie J.A."/>
            <person name="Ng W.-L."/>
            <person name="Kazmierczak K.M."/>
            <person name="Andrzejewski T.M."/>
            <person name="Davidsen T.M."/>
            <person name="Wayne K.J."/>
            <person name="Tettelin H."/>
            <person name="Glass J.I."/>
            <person name="Rusch D."/>
            <person name="Podicherti R."/>
            <person name="Tsui H.-C.T."/>
            <person name="Winkler M.E."/>
        </authorList>
    </citation>
    <scope>NUCLEOTIDE SEQUENCE</scope>
</reference>
<dbReference type="InterPro" id="IPR002328">
    <property type="entry name" value="ADH_Zn_CS"/>
</dbReference>
<dbReference type="InterPro" id="IPR013154">
    <property type="entry name" value="ADH-like_N"/>
</dbReference>
<organism evidence="5">
    <name type="scientific">marine metagenome</name>
    <dbReference type="NCBI Taxonomy" id="408172"/>
    <lineage>
        <taxon>unclassified sequences</taxon>
        <taxon>metagenomes</taxon>
        <taxon>ecological metagenomes</taxon>
    </lineage>
</organism>
<dbReference type="InterPro" id="IPR050129">
    <property type="entry name" value="Zn_alcohol_dh"/>
</dbReference>
<keyword evidence="3" id="KW-0560">Oxidoreductase</keyword>
<dbReference type="Gene3D" id="3.90.180.10">
    <property type="entry name" value="Medium-chain alcohol dehydrogenases, catalytic domain"/>
    <property type="match status" value="1"/>
</dbReference>
<dbReference type="InterPro" id="IPR020843">
    <property type="entry name" value="ER"/>
</dbReference>
<gene>
    <name evidence="5" type="ORF">METZ01_LOCUS125830</name>
</gene>
<dbReference type="PROSITE" id="PS00059">
    <property type="entry name" value="ADH_ZINC"/>
    <property type="match status" value="1"/>
</dbReference>
<accession>A0A381Y798</accession>
<protein>
    <recommendedName>
        <fullName evidence="4">Enoyl reductase (ER) domain-containing protein</fullName>
    </recommendedName>
</protein>
<feature type="domain" description="Enoyl reductase (ER)" evidence="4">
    <location>
        <begin position="7"/>
        <end position="334"/>
    </location>
</feature>
<dbReference type="SUPFAM" id="SSF50129">
    <property type="entry name" value="GroES-like"/>
    <property type="match status" value="1"/>
</dbReference>
<evidence type="ECO:0000313" key="5">
    <source>
        <dbReference type="EMBL" id="SVA72976.1"/>
    </source>
</evidence>
<dbReference type="GO" id="GO:0008270">
    <property type="term" value="F:zinc ion binding"/>
    <property type="evidence" value="ECO:0007669"/>
    <property type="project" value="InterPro"/>
</dbReference>
<dbReference type="PANTHER" id="PTHR43401">
    <property type="entry name" value="L-THREONINE 3-DEHYDROGENASE"/>
    <property type="match status" value="1"/>
</dbReference>
<sequence length="340" mass="38104">MNVAEYHSNQDIRIKKIEKPDISENEILVKMQACGICGTDVMEWYRKKSAPRILGHEMSGEIVSVGEKVKTFRKHDRVFVSHHVPCFDCHYCNKENYSACDNLHSGNFFPGGFSEYIRIPKENVRYGTFLLPRKMSYEEATMIEPMACAVAGQNTIKLKKDHTVVILGSGISGLTHIQLAKNIGAKIIATDVSEYRLEQSKKFGSDYSFQAADLNADQIRKINDGRLADRVIVCTANDSAIQNSFKYVDKKGAILFFAVPSKNINIPSVALWRNEISIYFSYGAAPGEIKETIKLADEKKIDLKNMVTHILPLSKIVEGFKLVSDAKESMKVVVKADSNP</sequence>
<keyword evidence="2" id="KW-0862">Zinc</keyword>
<keyword evidence="1" id="KW-0479">Metal-binding</keyword>
<dbReference type="InterPro" id="IPR036291">
    <property type="entry name" value="NAD(P)-bd_dom_sf"/>
</dbReference>
<dbReference type="InterPro" id="IPR013149">
    <property type="entry name" value="ADH-like_C"/>
</dbReference>
<proteinExistence type="predicted"/>
<evidence type="ECO:0000256" key="2">
    <source>
        <dbReference type="ARBA" id="ARBA00022833"/>
    </source>
</evidence>
<dbReference type="PANTHER" id="PTHR43401:SF2">
    <property type="entry name" value="L-THREONINE 3-DEHYDROGENASE"/>
    <property type="match status" value="1"/>
</dbReference>
<dbReference type="AlphaFoldDB" id="A0A381Y798"/>
<evidence type="ECO:0000256" key="3">
    <source>
        <dbReference type="ARBA" id="ARBA00023002"/>
    </source>
</evidence>
<evidence type="ECO:0000259" key="4">
    <source>
        <dbReference type="SMART" id="SM00829"/>
    </source>
</evidence>
<dbReference type="Pfam" id="PF00107">
    <property type="entry name" value="ADH_zinc_N"/>
    <property type="match status" value="1"/>
</dbReference>
<dbReference type="SUPFAM" id="SSF51735">
    <property type="entry name" value="NAD(P)-binding Rossmann-fold domains"/>
    <property type="match status" value="1"/>
</dbReference>
<dbReference type="SMART" id="SM00829">
    <property type="entry name" value="PKS_ER"/>
    <property type="match status" value="1"/>
</dbReference>
<name>A0A381Y798_9ZZZZ</name>
<dbReference type="GO" id="GO:0016491">
    <property type="term" value="F:oxidoreductase activity"/>
    <property type="evidence" value="ECO:0007669"/>
    <property type="project" value="UniProtKB-KW"/>
</dbReference>
<dbReference type="Pfam" id="PF08240">
    <property type="entry name" value="ADH_N"/>
    <property type="match status" value="1"/>
</dbReference>
<evidence type="ECO:0000256" key="1">
    <source>
        <dbReference type="ARBA" id="ARBA00022723"/>
    </source>
</evidence>
<dbReference type="InterPro" id="IPR011032">
    <property type="entry name" value="GroES-like_sf"/>
</dbReference>